<accession>A0AAN6YP87</accession>
<feature type="chain" id="PRO_5042881869" description="Secreted protein" evidence="1">
    <location>
        <begin position="21"/>
        <end position="382"/>
    </location>
</feature>
<evidence type="ECO:0000313" key="2">
    <source>
        <dbReference type="EMBL" id="KAK4220322.1"/>
    </source>
</evidence>
<reference evidence="2" key="1">
    <citation type="journal article" date="2023" name="Mol. Phylogenet. Evol.">
        <title>Genome-scale phylogeny and comparative genomics of the fungal order Sordariales.</title>
        <authorList>
            <person name="Hensen N."/>
            <person name="Bonometti L."/>
            <person name="Westerberg I."/>
            <person name="Brannstrom I.O."/>
            <person name="Guillou S."/>
            <person name="Cros-Aarteil S."/>
            <person name="Calhoun S."/>
            <person name="Haridas S."/>
            <person name="Kuo A."/>
            <person name="Mondo S."/>
            <person name="Pangilinan J."/>
            <person name="Riley R."/>
            <person name="LaButti K."/>
            <person name="Andreopoulos B."/>
            <person name="Lipzen A."/>
            <person name="Chen C."/>
            <person name="Yan M."/>
            <person name="Daum C."/>
            <person name="Ng V."/>
            <person name="Clum A."/>
            <person name="Steindorff A."/>
            <person name="Ohm R.A."/>
            <person name="Martin F."/>
            <person name="Silar P."/>
            <person name="Natvig D.O."/>
            <person name="Lalanne C."/>
            <person name="Gautier V."/>
            <person name="Ament-Velasquez S.L."/>
            <person name="Kruys A."/>
            <person name="Hutchinson M.I."/>
            <person name="Powell A.J."/>
            <person name="Barry K."/>
            <person name="Miller A.N."/>
            <person name="Grigoriev I.V."/>
            <person name="Debuchy R."/>
            <person name="Gladieux P."/>
            <person name="Hiltunen Thoren M."/>
            <person name="Johannesson H."/>
        </authorList>
    </citation>
    <scope>NUCLEOTIDE SEQUENCE</scope>
    <source>
        <strain evidence="2">PSN293</strain>
    </source>
</reference>
<reference evidence="2" key="2">
    <citation type="submission" date="2023-05" db="EMBL/GenBank/DDBJ databases">
        <authorList>
            <consortium name="Lawrence Berkeley National Laboratory"/>
            <person name="Steindorff A."/>
            <person name="Hensen N."/>
            <person name="Bonometti L."/>
            <person name="Westerberg I."/>
            <person name="Brannstrom I.O."/>
            <person name="Guillou S."/>
            <person name="Cros-Aarteil S."/>
            <person name="Calhoun S."/>
            <person name="Haridas S."/>
            <person name="Kuo A."/>
            <person name="Mondo S."/>
            <person name="Pangilinan J."/>
            <person name="Riley R."/>
            <person name="Labutti K."/>
            <person name="Andreopoulos B."/>
            <person name="Lipzen A."/>
            <person name="Chen C."/>
            <person name="Yanf M."/>
            <person name="Daum C."/>
            <person name="Ng V."/>
            <person name="Clum A."/>
            <person name="Ohm R."/>
            <person name="Martin F."/>
            <person name="Silar P."/>
            <person name="Natvig D."/>
            <person name="Lalanne C."/>
            <person name="Gautier V."/>
            <person name="Ament-Velasquez S.L."/>
            <person name="Kruys A."/>
            <person name="Hutchinson M.I."/>
            <person name="Powell A.J."/>
            <person name="Barry K."/>
            <person name="Miller A.N."/>
            <person name="Grigoriev I.V."/>
            <person name="Debuchy R."/>
            <person name="Gladieux P."/>
            <person name="Thoren M.H."/>
            <person name="Johannesson H."/>
        </authorList>
    </citation>
    <scope>NUCLEOTIDE SEQUENCE</scope>
    <source>
        <strain evidence="2">PSN293</strain>
    </source>
</reference>
<evidence type="ECO:0008006" key="4">
    <source>
        <dbReference type="Google" id="ProtNLM"/>
    </source>
</evidence>
<dbReference type="Proteomes" id="UP001301769">
    <property type="component" value="Unassembled WGS sequence"/>
</dbReference>
<gene>
    <name evidence="2" type="ORF">QBC37DRAFT_6003</name>
</gene>
<protein>
    <recommendedName>
        <fullName evidence="4">Secreted protein</fullName>
    </recommendedName>
</protein>
<comment type="caution">
    <text evidence="2">The sequence shown here is derived from an EMBL/GenBank/DDBJ whole genome shotgun (WGS) entry which is preliminary data.</text>
</comment>
<evidence type="ECO:0000313" key="3">
    <source>
        <dbReference type="Proteomes" id="UP001301769"/>
    </source>
</evidence>
<evidence type="ECO:0000256" key="1">
    <source>
        <dbReference type="SAM" id="SignalP"/>
    </source>
</evidence>
<dbReference type="AlphaFoldDB" id="A0AAN6YP87"/>
<sequence length="382" mass="42800">MRLPFHSVAIGIALVTFVTALDPANCNTAEKSRTGSDFKLTEQADNQYLAPLAKIFSDAGKVVKVADVFNDANHKLSTNSQGWKVWPTNFNDQGTEKWTPQGITSTADALDAGTYEGKDGWLVSWYQKTPLKSVRITFVDRSNDEYRHVMLVRPNAKDDFTTVPIHAGGIMWYGNTLWVVDTDNGIRVFDMTNIWQVDTDGEGVGKMSGGGYSAATYKYVIPQIRWYKWTSPFRFRHSFMALDRTTTPDSLIVGEYTNGSEPTPPPIRFVRYELDYTTRKLKTDSNKVAKAVWAYCVNIDNMQGAVSADAKFYISTSNGKTKDGDMYGWAPGKGAYNNKGFLPRGPEDVSYDKRGGGWVYSVTEHPGYRYIWKTKASSVKFS</sequence>
<proteinExistence type="predicted"/>
<feature type="signal peptide" evidence="1">
    <location>
        <begin position="1"/>
        <end position="20"/>
    </location>
</feature>
<dbReference type="EMBL" id="MU858045">
    <property type="protein sequence ID" value="KAK4220322.1"/>
    <property type="molecule type" value="Genomic_DNA"/>
</dbReference>
<keyword evidence="3" id="KW-1185">Reference proteome</keyword>
<name>A0AAN6YP87_9PEZI</name>
<keyword evidence="1" id="KW-0732">Signal</keyword>
<organism evidence="2 3">
    <name type="scientific">Rhypophila decipiens</name>
    <dbReference type="NCBI Taxonomy" id="261697"/>
    <lineage>
        <taxon>Eukaryota</taxon>
        <taxon>Fungi</taxon>
        <taxon>Dikarya</taxon>
        <taxon>Ascomycota</taxon>
        <taxon>Pezizomycotina</taxon>
        <taxon>Sordariomycetes</taxon>
        <taxon>Sordariomycetidae</taxon>
        <taxon>Sordariales</taxon>
        <taxon>Naviculisporaceae</taxon>
        <taxon>Rhypophila</taxon>
    </lineage>
</organism>